<organism evidence="2 3">
    <name type="scientific">Protopolystoma xenopodis</name>
    <dbReference type="NCBI Taxonomy" id="117903"/>
    <lineage>
        <taxon>Eukaryota</taxon>
        <taxon>Metazoa</taxon>
        <taxon>Spiralia</taxon>
        <taxon>Lophotrochozoa</taxon>
        <taxon>Platyhelminthes</taxon>
        <taxon>Monogenea</taxon>
        <taxon>Polyopisthocotylea</taxon>
        <taxon>Polystomatidea</taxon>
        <taxon>Polystomatidae</taxon>
        <taxon>Protopolystoma</taxon>
    </lineage>
</organism>
<accession>A0A448WFC0</accession>
<name>A0A448WFC0_9PLAT</name>
<reference evidence="2" key="1">
    <citation type="submission" date="2018-11" db="EMBL/GenBank/DDBJ databases">
        <authorList>
            <consortium name="Pathogen Informatics"/>
        </authorList>
    </citation>
    <scope>NUCLEOTIDE SEQUENCE</scope>
</reference>
<dbReference type="EMBL" id="CAAALY010008775">
    <property type="protein sequence ID" value="VEL10359.1"/>
    <property type="molecule type" value="Genomic_DNA"/>
</dbReference>
<proteinExistence type="predicted"/>
<keyword evidence="1" id="KW-0732">Signal</keyword>
<dbReference type="Proteomes" id="UP000784294">
    <property type="component" value="Unassembled WGS sequence"/>
</dbReference>
<comment type="caution">
    <text evidence="2">The sequence shown here is derived from an EMBL/GenBank/DDBJ whole genome shotgun (WGS) entry which is preliminary data.</text>
</comment>
<sequence length="162" mass="18538">MCNSYLSLVTLCLVSLTSVDRVSTVSSAFQHLPRTARRSVPDDDSWIYRYVDGGHARLARNRESVEDKALRESSVPIFPEFGDYVGSREDVEELTKLRRLFYELTAMSMDNLREYVAYISSCCLREVNRSYGGGHLWGQCCRRMQQITFIQHLIAVGLIKST</sequence>
<gene>
    <name evidence="2" type="ORF">PXEA_LOCUS3799</name>
</gene>
<keyword evidence="3" id="KW-1185">Reference proteome</keyword>
<evidence type="ECO:0000313" key="2">
    <source>
        <dbReference type="EMBL" id="VEL10359.1"/>
    </source>
</evidence>
<feature type="chain" id="PRO_5019067856" evidence="1">
    <location>
        <begin position="25"/>
        <end position="162"/>
    </location>
</feature>
<evidence type="ECO:0000313" key="3">
    <source>
        <dbReference type="Proteomes" id="UP000784294"/>
    </source>
</evidence>
<protein>
    <submittedName>
        <fullName evidence="2">Uncharacterized protein</fullName>
    </submittedName>
</protein>
<dbReference type="AlphaFoldDB" id="A0A448WFC0"/>
<feature type="signal peptide" evidence="1">
    <location>
        <begin position="1"/>
        <end position="24"/>
    </location>
</feature>
<evidence type="ECO:0000256" key="1">
    <source>
        <dbReference type="SAM" id="SignalP"/>
    </source>
</evidence>